<evidence type="ECO:0000256" key="3">
    <source>
        <dbReference type="ARBA" id="ARBA00022692"/>
    </source>
</evidence>
<feature type="transmembrane region" description="Helical" evidence="6">
    <location>
        <begin position="221"/>
        <end position="243"/>
    </location>
</feature>
<evidence type="ECO:0000256" key="4">
    <source>
        <dbReference type="ARBA" id="ARBA00022989"/>
    </source>
</evidence>
<comment type="subcellular location">
    <subcellularLocation>
        <location evidence="6">Cell membrane</location>
        <topology evidence="6">Multi-pass membrane protein</topology>
    </subcellularLocation>
    <subcellularLocation>
        <location evidence="1">Membrane</location>
        <topology evidence="1">Multi-pass membrane protein</topology>
    </subcellularLocation>
</comment>
<dbReference type="EMBL" id="LDXT01000089">
    <property type="protein sequence ID" value="KRT54611.1"/>
    <property type="molecule type" value="Genomic_DNA"/>
</dbReference>
<dbReference type="AlphaFoldDB" id="A0A0T5YVG9"/>
<dbReference type="PATRIC" id="fig|54398.3.peg.1350"/>
<gene>
    <name evidence="7" type="ORF">Ga0074115_10822</name>
</gene>
<feature type="transmembrane region" description="Helical" evidence="6">
    <location>
        <begin position="12"/>
        <end position="43"/>
    </location>
</feature>
<keyword evidence="8" id="KW-1185">Reference proteome</keyword>
<dbReference type="GO" id="GO:0005886">
    <property type="term" value="C:plasma membrane"/>
    <property type="evidence" value="ECO:0007669"/>
    <property type="project" value="UniProtKB-SubCell"/>
</dbReference>
<evidence type="ECO:0000256" key="6">
    <source>
        <dbReference type="RuleBase" id="RU363041"/>
    </source>
</evidence>
<organism evidence="7 8">
    <name type="scientific">endosymbiont of Ridgeia piscesae</name>
    <dbReference type="NCBI Taxonomy" id="54398"/>
    <lineage>
        <taxon>Bacteria</taxon>
        <taxon>Pseudomonadati</taxon>
        <taxon>Pseudomonadota</taxon>
        <taxon>Gammaproteobacteria</taxon>
        <taxon>sulfur-oxidizing symbionts</taxon>
    </lineage>
</organism>
<name>A0A0T5YVG9_9GAMM</name>
<accession>A0A0T5YVG9</accession>
<dbReference type="PANTHER" id="PTHR43483:SF3">
    <property type="entry name" value="MEMBRANE TRANSPORTER PROTEIN HI_0806-RELATED"/>
    <property type="match status" value="1"/>
</dbReference>
<dbReference type="PANTHER" id="PTHR43483">
    <property type="entry name" value="MEMBRANE TRANSPORTER PROTEIN HI_0806-RELATED"/>
    <property type="match status" value="1"/>
</dbReference>
<evidence type="ECO:0000256" key="1">
    <source>
        <dbReference type="ARBA" id="ARBA00004141"/>
    </source>
</evidence>
<feature type="transmembrane region" description="Helical" evidence="6">
    <location>
        <begin position="55"/>
        <end position="76"/>
    </location>
</feature>
<dbReference type="Pfam" id="PF01925">
    <property type="entry name" value="TauE"/>
    <property type="match status" value="1"/>
</dbReference>
<keyword evidence="5 6" id="KW-0472">Membrane</keyword>
<comment type="similarity">
    <text evidence="2 6">Belongs to the 4-toluene sulfonate uptake permease (TSUP) (TC 2.A.102) family.</text>
</comment>
<feature type="transmembrane region" description="Helical" evidence="6">
    <location>
        <begin position="152"/>
        <end position="175"/>
    </location>
</feature>
<dbReference type="Proteomes" id="UP000051634">
    <property type="component" value="Unassembled WGS sequence"/>
</dbReference>
<evidence type="ECO:0000313" key="7">
    <source>
        <dbReference type="EMBL" id="KRT54611.1"/>
    </source>
</evidence>
<keyword evidence="3 6" id="KW-0812">Transmembrane</keyword>
<evidence type="ECO:0000256" key="2">
    <source>
        <dbReference type="ARBA" id="ARBA00009142"/>
    </source>
</evidence>
<proteinExistence type="inferred from homology"/>
<protein>
    <recommendedName>
        <fullName evidence="6">Probable membrane transporter protein</fullName>
    </recommendedName>
</protein>
<comment type="caution">
    <text evidence="7">The sequence shown here is derived from an EMBL/GenBank/DDBJ whole genome shotgun (WGS) entry which is preliminary data.</text>
</comment>
<keyword evidence="6" id="KW-1003">Cell membrane</keyword>
<evidence type="ECO:0000313" key="8">
    <source>
        <dbReference type="Proteomes" id="UP000051634"/>
    </source>
</evidence>
<feature type="transmembrane region" description="Helical" evidence="6">
    <location>
        <begin position="187"/>
        <end position="209"/>
    </location>
</feature>
<sequence>MSSFITLFSVDSILLLLFLGAVVGIVAGLFGVGGGLVIVPVLIWSLPLLGVEESLSVHMAVGTSLATIVFTSIAAVRAHQRRGAVVWRYFLALTPGILLGAWLGGMIAGGLEGESLRRLFALFLLIVAFRMFREAPLEARYGLASRWQNSGVGLGIGAISALVGIGGGTLTVPYLNGGGVEVRRAVATSSACGLPIALAGTLSFVWVGWGAAGLPAGSSGYVYWPVVLIIVVTSTLLALPWRIVYRPTG</sequence>
<dbReference type="InterPro" id="IPR002781">
    <property type="entry name" value="TM_pro_TauE-like"/>
</dbReference>
<evidence type="ECO:0000256" key="5">
    <source>
        <dbReference type="ARBA" id="ARBA00023136"/>
    </source>
</evidence>
<feature type="transmembrane region" description="Helical" evidence="6">
    <location>
        <begin position="88"/>
        <end position="109"/>
    </location>
</feature>
<reference evidence="7 8" key="1">
    <citation type="submission" date="2015-11" db="EMBL/GenBank/DDBJ databases">
        <title>The genome of Candidatus Endoriftia persephone in Ridgeia piscesae and population structure of the North Eastern Pacific vestimentiferan symbionts.</title>
        <authorList>
            <person name="Perez M."/>
            <person name="Juniper K.S."/>
        </authorList>
    </citation>
    <scope>NUCLEOTIDE SEQUENCE [LARGE SCALE GENOMIC DNA]</scope>
    <source>
        <strain evidence="7">Ind11</strain>
    </source>
</reference>
<keyword evidence="4 6" id="KW-1133">Transmembrane helix</keyword>